<evidence type="ECO:0008006" key="4">
    <source>
        <dbReference type="Google" id="ProtNLM"/>
    </source>
</evidence>
<feature type="compositionally biased region" description="Basic and acidic residues" evidence="1">
    <location>
        <begin position="153"/>
        <end position="168"/>
    </location>
</feature>
<feature type="region of interest" description="Disordered" evidence="1">
    <location>
        <begin position="147"/>
        <end position="168"/>
    </location>
</feature>
<dbReference type="InterPro" id="IPR047121">
    <property type="entry name" value="YjiB-like"/>
</dbReference>
<dbReference type="InterPro" id="IPR011051">
    <property type="entry name" value="RmlC_Cupin_sf"/>
</dbReference>
<protein>
    <recommendedName>
        <fullName evidence="4">Cupin type-1 domain-containing protein</fullName>
    </recommendedName>
</protein>
<keyword evidence="3" id="KW-1185">Reference proteome</keyword>
<accession>A0A1Y2MBZ5</accession>
<dbReference type="Proteomes" id="UP000193240">
    <property type="component" value="Unassembled WGS sequence"/>
</dbReference>
<evidence type="ECO:0000313" key="3">
    <source>
        <dbReference type="Proteomes" id="UP000193240"/>
    </source>
</evidence>
<dbReference type="EMBL" id="KZ107839">
    <property type="protein sequence ID" value="OSS53007.1"/>
    <property type="molecule type" value="Genomic_DNA"/>
</dbReference>
<evidence type="ECO:0000256" key="1">
    <source>
        <dbReference type="SAM" id="MobiDB-lite"/>
    </source>
</evidence>
<dbReference type="InterPro" id="IPR014710">
    <property type="entry name" value="RmlC-like_jellyroll"/>
</dbReference>
<gene>
    <name evidence="2" type="ORF">B5807_02353</name>
</gene>
<name>A0A1Y2MBZ5_EPING</name>
<organism evidence="2 3">
    <name type="scientific">Epicoccum nigrum</name>
    <name type="common">Soil fungus</name>
    <name type="synonym">Epicoccum purpurascens</name>
    <dbReference type="NCBI Taxonomy" id="105696"/>
    <lineage>
        <taxon>Eukaryota</taxon>
        <taxon>Fungi</taxon>
        <taxon>Dikarya</taxon>
        <taxon>Ascomycota</taxon>
        <taxon>Pezizomycotina</taxon>
        <taxon>Dothideomycetes</taxon>
        <taxon>Pleosporomycetidae</taxon>
        <taxon>Pleosporales</taxon>
        <taxon>Pleosporineae</taxon>
        <taxon>Didymellaceae</taxon>
        <taxon>Epicoccum</taxon>
    </lineage>
</organism>
<evidence type="ECO:0000313" key="2">
    <source>
        <dbReference type="EMBL" id="OSS53007.1"/>
    </source>
</evidence>
<reference evidence="2 3" key="1">
    <citation type="journal article" date="2017" name="Genome Announc.">
        <title>Genome sequence of the saprophytic ascomycete Epicoccum nigrum ICMP 19927 strain isolated from New Zealand.</title>
        <authorList>
            <person name="Fokin M."/>
            <person name="Fleetwood D."/>
            <person name="Weir B.S."/>
            <person name="Villas-Boas S.G."/>
        </authorList>
    </citation>
    <scope>NUCLEOTIDE SEQUENCE [LARGE SCALE GENOMIC DNA]</scope>
    <source>
        <strain evidence="2 3">ICMP 19927</strain>
    </source>
</reference>
<dbReference type="CDD" id="cd02219">
    <property type="entry name" value="cupin_YjlB-like"/>
    <property type="match status" value="1"/>
</dbReference>
<dbReference type="PANTHER" id="PTHR36448">
    <property type="entry name" value="BLR7373 PROTEIN"/>
    <property type="match status" value="1"/>
</dbReference>
<dbReference type="PANTHER" id="PTHR36448:SF3">
    <property type="entry name" value="CUPIN TYPE-2 DOMAIN-CONTAINING PROTEIN"/>
    <property type="match status" value="1"/>
</dbReference>
<sequence length="245" mass="26926">MPSPTRVKVRTYPLPPTKLVPNSPHVLIHYPGLLTSLVQEKAFSPTQIFDLFAQNGWQTQWLARYGPNQNAHYHSGAHECMAVVSGGRAQILFGVADSPEDRAQDLGIGKVQGDVNAEGREHGGVLLDAQVGDVFILPAGVAHKTHNPVPRTEGMRFHQPPDKYDEKGSREFFAGVPIEGEFMMMGAYPKGDEWDFKKGGEDVGRFEEVWRVKVPGRDPVLGVDEEGLVGLWREGEGGAVRAVVH</sequence>
<proteinExistence type="predicted"/>
<dbReference type="AlphaFoldDB" id="A0A1Y2MBZ5"/>
<dbReference type="OMA" id="IFRYGPT"/>
<dbReference type="SUPFAM" id="SSF51182">
    <property type="entry name" value="RmlC-like cupins"/>
    <property type="match status" value="1"/>
</dbReference>
<dbReference type="Gene3D" id="2.60.120.10">
    <property type="entry name" value="Jelly Rolls"/>
    <property type="match status" value="1"/>
</dbReference>
<dbReference type="InParanoid" id="A0A1Y2MBZ5"/>